<feature type="compositionally biased region" description="Low complexity" evidence="1">
    <location>
        <begin position="175"/>
        <end position="188"/>
    </location>
</feature>
<name>A0A4P6MRE0_9MICO</name>
<evidence type="ECO:0000256" key="1">
    <source>
        <dbReference type="SAM" id="MobiDB-lite"/>
    </source>
</evidence>
<dbReference type="PROSITE" id="PS51257">
    <property type="entry name" value="PROKAR_LIPOPROTEIN"/>
    <property type="match status" value="1"/>
</dbReference>
<organism evidence="3 4">
    <name type="scientific">Janibacter limosus</name>
    <dbReference type="NCBI Taxonomy" id="53458"/>
    <lineage>
        <taxon>Bacteria</taxon>
        <taxon>Bacillati</taxon>
        <taxon>Actinomycetota</taxon>
        <taxon>Actinomycetes</taxon>
        <taxon>Micrococcales</taxon>
        <taxon>Intrasporangiaceae</taxon>
        <taxon>Janibacter</taxon>
    </lineage>
</organism>
<keyword evidence="4" id="KW-1185">Reference proteome</keyword>
<dbReference type="Proteomes" id="UP000290408">
    <property type="component" value="Chromosome"/>
</dbReference>
<evidence type="ECO:0000313" key="3">
    <source>
        <dbReference type="EMBL" id="QBF45172.1"/>
    </source>
</evidence>
<gene>
    <name evidence="3" type="ORF">EXU32_02145</name>
</gene>
<reference evidence="3 4" key="1">
    <citation type="submission" date="2019-02" db="EMBL/GenBank/DDBJ databases">
        <title>Genomic data mining of an Antarctic deep-sea actinobacterium, Janibacterlimosus P3-3-X1.</title>
        <authorList>
            <person name="Liao L."/>
            <person name="Chen B."/>
        </authorList>
    </citation>
    <scope>NUCLEOTIDE SEQUENCE [LARGE SCALE GENOMIC DNA]</scope>
    <source>
        <strain evidence="3 4">P3-3-X1</strain>
    </source>
</reference>
<dbReference type="KEGG" id="jli:EXU32_02145"/>
<feature type="signal peptide" evidence="2">
    <location>
        <begin position="1"/>
        <end position="28"/>
    </location>
</feature>
<protein>
    <recommendedName>
        <fullName evidence="5">SurA N-terminal domain-containing protein</fullName>
    </recommendedName>
</protein>
<dbReference type="EMBL" id="CP036164">
    <property type="protein sequence ID" value="QBF45172.1"/>
    <property type="molecule type" value="Genomic_DNA"/>
</dbReference>
<dbReference type="OrthoDB" id="4867906at2"/>
<sequence>MLGRHPIGRPARAAALAAVAALALSACGGSDGAPAEGSDAVAAAVAGQDITVGDVQRTTRELRTFLEAQAASSGQQPQQLEASSVVTLLVQAPAVLDFAEEQDMPVPSAASVRQSVAKVLPAPSEETVDFLRANALSSQLDDKTRKQLLAHLDKQTVTISPRYAAATGQTPDWLEQPVEQQQAPVEAP</sequence>
<keyword evidence="2" id="KW-0732">Signal</keyword>
<feature type="region of interest" description="Disordered" evidence="1">
    <location>
        <begin position="168"/>
        <end position="188"/>
    </location>
</feature>
<accession>A0A4P6MRE0</accession>
<evidence type="ECO:0000313" key="4">
    <source>
        <dbReference type="Proteomes" id="UP000290408"/>
    </source>
</evidence>
<dbReference type="AlphaFoldDB" id="A0A4P6MRE0"/>
<proteinExistence type="predicted"/>
<evidence type="ECO:0000256" key="2">
    <source>
        <dbReference type="SAM" id="SignalP"/>
    </source>
</evidence>
<feature type="chain" id="PRO_5039048763" description="SurA N-terminal domain-containing protein" evidence="2">
    <location>
        <begin position="29"/>
        <end position="188"/>
    </location>
</feature>
<evidence type="ECO:0008006" key="5">
    <source>
        <dbReference type="Google" id="ProtNLM"/>
    </source>
</evidence>
<dbReference type="RefSeq" id="WP_130628414.1">
    <property type="nucleotide sequence ID" value="NZ_CP036164.1"/>
</dbReference>